<proteinExistence type="inferred from homology"/>
<sequence length="197" mass="22380">PTEREDRRKVGSIGIPLPGNEMKIIDENGKDVPQNTKGEIVIKGDNIMKEYFKNPEANAETLKEGWLHTGDIGHMDEDGFFYITDRKKDMIIRGGENIYPREIEEVIYSHPAVSMGTVIGVRDKICGELPKAFVVLKEGESVTEEDIIAYCKKHLADFKVPKYVEFRDSLPQTPTGKIQKQPLREEEETKTGKIFNN</sequence>
<evidence type="ECO:0000259" key="4">
    <source>
        <dbReference type="Pfam" id="PF00501"/>
    </source>
</evidence>
<dbReference type="PANTHER" id="PTHR43201">
    <property type="entry name" value="ACYL-COA SYNTHETASE"/>
    <property type="match status" value="1"/>
</dbReference>
<dbReference type="InterPro" id="IPR025110">
    <property type="entry name" value="AMP-bd_C"/>
</dbReference>
<feature type="region of interest" description="Disordered" evidence="3">
    <location>
        <begin position="171"/>
        <end position="197"/>
    </location>
</feature>
<keyword evidence="2" id="KW-0436">Ligase</keyword>
<dbReference type="InterPro" id="IPR042099">
    <property type="entry name" value="ANL_N_sf"/>
</dbReference>
<dbReference type="InterPro" id="IPR000873">
    <property type="entry name" value="AMP-dep_synth/lig_dom"/>
</dbReference>
<dbReference type="Gene3D" id="3.40.50.12780">
    <property type="entry name" value="N-terminal domain of ligase-like"/>
    <property type="match status" value="1"/>
</dbReference>
<dbReference type="PANTHER" id="PTHR43201:SF5">
    <property type="entry name" value="MEDIUM-CHAIN ACYL-COA LIGASE ACSF2, MITOCHONDRIAL"/>
    <property type="match status" value="1"/>
</dbReference>
<feature type="compositionally biased region" description="Basic and acidic residues" evidence="3">
    <location>
        <begin position="182"/>
        <end position="191"/>
    </location>
</feature>
<comment type="caution">
    <text evidence="6">The sequence shown here is derived from an EMBL/GenBank/DDBJ whole genome shotgun (WGS) entry which is preliminary data.</text>
</comment>
<dbReference type="Pfam" id="PF00501">
    <property type="entry name" value="AMP-binding"/>
    <property type="match status" value="1"/>
</dbReference>
<evidence type="ECO:0000256" key="1">
    <source>
        <dbReference type="ARBA" id="ARBA00006432"/>
    </source>
</evidence>
<dbReference type="FunFam" id="3.30.300.30:FF:000008">
    <property type="entry name" value="2,3-dihydroxybenzoate-AMP ligase"/>
    <property type="match status" value="1"/>
</dbReference>
<evidence type="ECO:0000259" key="5">
    <source>
        <dbReference type="Pfam" id="PF13193"/>
    </source>
</evidence>
<dbReference type="Pfam" id="PF13193">
    <property type="entry name" value="AMP-binding_C"/>
    <property type="match status" value="1"/>
</dbReference>
<accession>X0ZVR5</accession>
<dbReference type="GO" id="GO:0006631">
    <property type="term" value="P:fatty acid metabolic process"/>
    <property type="evidence" value="ECO:0007669"/>
    <property type="project" value="TreeGrafter"/>
</dbReference>
<dbReference type="Gene3D" id="3.30.300.30">
    <property type="match status" value="1"/>
</dbReference>
<gene>
    <name evidence="6" type="ORF">S01H4_06114</name>
</gene>
<dbReference type="AlphaFoldDB" id="X0ZVR5"/>
<comment type="similarity">
    <text evidence="1">Belongs to the ATP-dependent AMP-binding enzyme family.</text>
</comment>
<feature type="domain" description="AMP-dependent synthetase/ligase" evidence="4">
    <location>
        <begin position="3"/>
        <end position="52"/>
    </location>
</feature>
<evidence type="ECO:0000256" key="3">
    <source>
        <dbReference type="SAM" id="MobiDB-lite"/>
    </source>
</evidence>
<evidence type="ECO:0000313" key="6">
    <source>
        <dbReference type="EMBL" id="GAG73569.1"/>
    </source>
</evidence>
<evidence type="ECO:0000256" key="2">
    <source>
        <dbReference type="ARBA" id="ARBA00022598"/>
    </source>
</evidence>
<feature type="domain" description="AMP-binding enzyme C-terminal" evidence="5">
    <location>
        <begin position="102"/>
        <end position="177"/>
    </location>
</feature>
<reference evidence="6" key="1">
    <citation type="journal article" date="2014" name="Front. Microbiol.">
        <title>High frequency of phylogenetically diverse reductive dehalogenase-homologous genes in deep subseafloor sedimentary metagenomes.</title>
        <authorList>
            <person name="Kawai M."/>
            <person name="Futagami T."/>
            <person name="Toyoda A."/>
            <person name="Takaki Y."/>
            <person name="Nishi S."/>
            <person name="Hori S."/>
            <person name="Arai W."/>
            <person name="Tsubouchi T."/>
            <person name="Morono Y."/>
            <person name="Uchiyama I."/>
            <person name="Ito T."/>
            <person name="Fujiyama A."/>
            <person name="Inagaki F."/>
            <person name="Takami H."/>
        </authorList>
    </citation>
    <scope>NUCLEOTIDE SEQUENCE</scope>
    <source>
        <strain evidence="6">Expedition CK06-06</strain>
    </source>
</reference>
<dbReference type="EMBL" id="BART01001844">
    <property type="protein sequence ID" value="GAG73569.1"/>
    <property type="molecule type" value="Genomic_DNA"/>
</dbReference>
<feature type="non-terminal residue" evidence="6">
    <location>
        <position position="1"/>
    </location>
</feature>
<evidence type="ECO:0008006" key="7">
    <source>
        <dbReference type="Google" id="ProtNLM"/>
    </source>
</evidence>
<organism evidence="6">
    <name type="scientific">marine sediment metagenome</name>
    <dbReference type="NCBI Taxonomy" id="412755"/>
    <lineage>
        <taxon>unclassified sequences</taxon>
        <taxon>metagenomes</taxon>
        <taxon>ecological metagenomes</taxon>
    </lineage>
</organism>
<protein>
    <recommendedName>
        <fullName evidence="7">AMP-dependent synthetase/ligase domain-containing protein</fullName>
    </recommendedName>
</protein>
<name>X0ZVR5_9ZZZZ</name>
<dbReference type="GO" id="GO:0031956">
    <property type="term" value="F:medium-chain fatty acid-CoA ligase activity"/>
    <property type="evidence" value="ECO:0007669"/>
    <property type="project" value="TreeGrafter"/>
</dbReference>
<dbReference type="InterPro" id="IPR045851">
    <property type="entry name" value="AMP-bd_C_sf"/>
</dbReference>
<dbReference type="SUPFAM" id="SSF56801">
    <property type="entry name" value="Acetyl-CoA synthetase-like"/>
    <property type="match status" value="1"/>
</dbReference>